<feature type="transmembrane region" description="Helical" evidence="1">
    <location>
        <begin position="124"/>
        <end position="141"/>
    </location>
</feature>
<accession>A0A3P3W1R8</accession>
<keyword evidence="3" id="KW-1185">Reference proteome</keyword>
<organism evidence="2 3">
    <name type="scientific">Flavobacterium macacae</name>
    <dbReference type="NCBI Taxonomy" id="2488993"/>
    <lineage>
        <taxon>Bacteria</taxon>
        <taxon>Pseudomonadati</taxon>
        <taxon>Bacteroidota</taxon>
        <taxon>Flavobacteriia</taxon>
        <taxon>Flavobacteriales</taxon>
        <taxon>Flavobacteriaceae</taxon>
        <taxon>Flavobacterium</taxon>
    </lineage>
</organism>
<name>A0A3P3W1R8_9FLAO</name>
<proteinExistence type="predicted"/>
<dbReference type="EMBL" id="RQVR01000021">
    <property type="protein sequence ID" value="RRJ88965.1"/>
    <property type="molecule type" value="Genomic_DNA"/>
</dbReference>
<keyword evidence="1" id="KW-0812">Transmembrane</keyword>
<reference evidence="2 3" key="1">
    <citation type="submission" date="2018-11" db="EMBL/GenBank/DDBJ databases">
        <title>Flavobacterium sp. nov., YIM 102600 draft genome.</title>
        <authorList>
            <person name="Li G."/>
            <person name="Jiang Y."/>
        </authorList>
    </citation>
    <scope>NUCLEOTIDE SEQUENCE [LARGE SCALE GENOMIC DNA]</scope>
    <source>
        <strain evidence="2 3">YIM 102600</strain>
    </source>
</reference>
<keyword evidence="1" id="KW-0472">Membrane</keyword>
<comment type="caution">
    <text evidence="2">The sequence shown here is derived from an EMBL/GenBank/DDBJ whole genome shotgun (WGS) entry which is preliminary data.</text>
</comment>
<evidence type="ECO:0000256" key="1">
    <source>
        <dbReference type="SAM" id="Phobius"/>
    </source>
</evidence>
<protein>
    <submittedName>
        <fullName evidence="2">Uncharacterized protein</fullName>
    </submittedName>
</protein>
<dbReference type="OrthoDB" id="677977at2"/>
<dbReference type="AlphaFoldDB" id="A0A3P3W1R8"/>
<evidence type="ECO:0000313" key="2">
    <source>
        <dbReference type="EMBL" id="RRJ88965.1"/>
    </source>
</evidence>
<dbReference type="RefSeq" id="WP_125013809.1">
    <property type="nucleotide sequence ID" value="NZ_RQVR01000021.1"/>
</dbReference>
<dbReference type="Proteomes" id="UP000271937">
    <property type="component" value="Unassembled WGS sequence"/>
</dbReference>
<keyword evidence="1" id="KW-1133">Transmembrane helix</keyword>
<sequence>MNAKNFLAGLGGAIALNILHESLKDTKADTPRIDIVGEEALQKVMGFFGSKIESPHALYKATLAGDVASNAAYYSMIGNGDANMWTKALSLGLAAGIGAVALPSKMGLDDRPVAKNSQVKAMTVAYYVAGALVTAGILKLLSHNKP</sequence>
<feature type="transmembrane region" description="Helical" evidence="1">
    <location>
        <begin position="84"/>
        <end position="104"/>
    </location>
</feature>
<evidence type="ECO:0000313" key="3">
    <source>
        <dbReference type="Proteomes" id="UP000271937"/>
    </source>
</evidence>
<gene>
    <name evidence="2" type="ORF">EG849_13950</name>
</gene>